<protein>
    <submittedName>
        <fullName evidence="2 3">Uncharacterized protein</fullName>
    </submittedName>
</protein>
<dbReference type="InterPro" id="IPR036719">
    <property type="entry name" value="Neuro-gated_channel_TM_sf"/>
</dbReference>
<dbReference type="InterPro" id="IPR038050">
    <property type="entry name" value="Neuro_actylchol_rec"/>
</dbReference>
<keyword evidence="1" id="KW-0812">Transmembrane</keyword>
<dbReference type="Proteomes" id="UP000001555">
    <property type="component" value="Unassembled WGS sequence"/>
</dbReference>
<reference evidence="3" key="2">
    <citation type="submission" date="2020-05" db="UniProtKB">
        <authorList>
            <consortium name="EnsemblMetazoa"/>
        </authorList>
    </citation>
    <scope>IDENTIFICATION</scope>
    <source>
        <strain evidence="3">wikel</strain>
    </source>
</reference>
<dbReference type="VEuPathDB" id="VectorBase:ISCW014324"/>
<reference evidence="2 4" key="1">
    <citation type="submission" date="2008-03" db="EMBL/GenBank/DDBJ databases">
        <title>Annotation of Ixodes scapularis.</title>
        <authorList>
            <consortium name="Ixodes scapularis Genome Project Consortium"/>
            <person name="Caler E."/>
            <person name="Hannick L.I."/>
            <person name="Bidwell S."/>
            <person name="Joardar V."/>
            <person name="Thiagarajan M."/>
            <person name="Amedeo P."/>
            <person name="Galinsky K.J."/>
            <person name="Schobel S."/>
            <person name="Inman J."/>
            <person name="Hostetler J."/>
            <person name="Miller J."/>
            <person name="Hammond M."/>
            <person name="Megy K."/>
            <person name="Lawson D."/>
            <person name="Kodira C."/>
            <person name="Sutton G."/>
            <person name="Meyer J."/>
            <person name="Hill C.A."/>
            <person name="Birren B."/>
            <person name="Nene V."/>
            <person name="Collins F."/>
            <person name="Alarcon-Chaidez F."/>
            <person name="Wikel S."/>
            <person name="Strausberg R."/>
        </authorList>
    </citation>
    <scope>NUCLEOTIDE SEQUENCE [LARGE SCALE GENOMIC DNA]</scope>
    <source>
        <strain evidence="4">Wikel</strain>
        <strain evidence="2">Wikel colony</strain>
    </source>
</reference>
<evidence type="ECO:0000256" key="1">
    <source>
        <dbReference type="SAM" id="Phobius"/>
    </source>
</evidence>
<sequence length="126" mass="14717">MTSIMSICLHPSSSRYFVCVNTSILSISKYVSIERSIAREVKTTIKQSVYSKNFRKSHTFASIEPNDLEWLLPVYSHCCANCTLQLNRNVKMAQALRRKARLMFPLCFALFNIVYWPFYTLRSYVE</sequence>
<gene>
    <name evidence="2" type="ORF">IscW_ISCW014324</name>
</gene>
<evidence type="ECO:0000313" key="3">
    <source>
        <dbReference type="EnsemblMetazoa" id="ISCW014324-PA"/>
    </source>
</evidence>
<dbReference type="InParanoid" id="B7QHC3"/>
<organism>
    <name type="scientific">Ixodes scapularis</name>
    <name type="common">Black-legged tick</name>
    <name type="synonym">Deer tick</name>
    <dbReference type="NCBI Taxonomy" id="6945"/>
    <lineage>
        <taxon>Eukaryota</taxon>
        <taxon>Metazoa</taxon>
        <taxon>Ecdysozoa</taxon>
        <taxon>Arthropoda</taxon>
        <taxon>Chelicerata</taxon>
        <taxon>Arachnida</taxon>
        <taxon>Acari</taxon>
        <taxon>Parasitiformes</taxon>
        <taxon>Ixodida</taxon>
        <taxon>Ixodoidea</taxon>
        <taxon>Ixodidae</taxon>
        <taxon>Ixodinae</taxon>
        <taxon>Ixodes</taxon>
    </lineage>
</organism>
<keyword evidence="1" id="KW-0472">Membrane</keyword>
<keyword evidence="1" id="KW-1133">Transmembrane helix</keyword>
<dbReference type="PaxDb" id="6945-B7QHC3"/>
<dbReference type="SUPFAM" id="SSF90112">
    <property type="entry name" value="Neurotransmitter-gated ion-channel transmembrane pore"/>
    <property type="match status" value="1"/>
</dbReference>
<name>B7QHC3_IXOSC</name>
<feature type="transmembrane region" description="Helical" evidence="1">
    <location>
        <begin position="102"/>
        <end position="119"/>
    </location>
</feature>
<dbReference type="EnsemblMetazoa" id="ISCW014324-RA">
    <property type="protein sequence ID" value="ISCW014324-PA"/>
    <property type="gene ID" value="ISCW014324"/>
</dbReference>
<dbReference type="GO" id="GO:0006811">
    <property type="term" value="P:monoatomic ion transport"/>
    <property type="evidence" value="ECO:0007669"/>
    <property type="project" value="InterPro"/>
</dbReference>
<accession>B7QHC3</accession>
<evidence type="ECO:0000313" key="4">
    <source>
        <dbReference type="Proteomes" id="UP000001555"/>
    </source>
</evidence>
<keyword evidence="4" id="KW-1185">Reference proteome</keyword>
<dbReference type="GO" id="GO:0016020">
    <property type="term" value="C:membrane"/>
    <property type="evidence" value="ECO:0007669"/>
    <property type="project" value="InterPro"/>
</dbReference>
<evidence type="ECO:0000313" key="2">
    <source>
        <dbReference type="EMBL" id="EEC18245.1"/>
    </source>
</evidence>
<dbReference type="HOGENOM" id="CLU_1984034_0_0_1"/>
<dbReference type="EMBL" id="ABJB011001254">
    <property type="status" value="NOT_ANNOTATED_CDS"/>
    <property type="molecule type" value="Genomic_DNA"/>
</dbReference>
<dbReference type="EMBL" id="ABJB010557450">
    <property type="status" value="NOT_ANNOTATED_CDS"/>
    <property type="molecule type" value="Genomic_DNA"/>
</dbReference>
<dbReference type="EMBL" id="ABJB010841375">
    <property type="status" value="NOT_ANNOTATED_CDS"/>
    <property type="molecule type" value="Genomic_DNA"/>
</dbReference>
<dbReference type="Gene3D" id="1.20.58.390">
    <property type="entry name" value="Neurotransmitter-gated ion-channel transmembrane domain"/>
    <property type="match status" value="1"/>
</dbReference>
<dbReference type="AlphaFoldDB" id="B7QHC3"/>
<proteinExistence type="predicted"/>
<dbReference type="EMBL" id="DS938791">
    <property type="protein sequence ID" value="EEC18245.1"/>
    <property type="molecule type" value="Genomic_DNA"/>
</dbReference>